<keyword evidence="4" id="KW-1185">Reference proteome</keyword>
<sequence length="484" mass="55462">MTSEADIVDAFFGNQWIETTPKLNITPWLEAYGLETAKELVNHDDFKVNYSNDYLLRYKFMARFAKHAKSVAGRVTVKLAIFLHSLLKKGTNRLSRQKQNEKFNAFSRILQGMPCKNQCQCSILPHERAKALLKAIWPMAKEPVSVSKHEVDMLIFVAGYVEESHEEFFFKDPPPIPISKPKRILKVETAQLPIPKSTVLTDNEKSAWLNAYNVKTIDELYNQADFNPELSIDFKQQPNPRRTKTFIVSRDVFLKTFAEHANQIAHIVTVDFILFIRSLWKKSKTSEFDALSTILNGKKCVEHCSVCRKIPYERAKLLRESIALSEFTKPISKHNAELFIYVARRTTKTDDGFVFNVQGSSSTMFCMKCRRPILKKCASVTSGAPCPYGRKCNFAHPLCLCNSANCWKDHPGTQKMCLKCLTIQRDIRDGIEPRTKYTKDSRDKKKPSAKNGEDFEMKVKTVHNLLKTASSTRERKNKSRDVVS</sequence>
<dbReference type="AlphaFoldDB" id="A0A7E4VRQ7"/>
<evidence type="ECO:0000313" key="4">
    <source>
        <dbReference type="Proteomes" id="UP000492821"/>
    </source>
</evidence>
<protein>
    <submittedName>
        <fullName evidence="5">C3H1-type domain-containing protein</fullName>
    </submittedName>
</protein>
<reference evidence="4" key="1">
    <citation type="journal article" date="2013" name="Genetics">
        <title>The draft genome and transcriptome of Panagrellus redivivus are shaped by the harsh demands of a free-living lifestyle.</title>
        <authorList>
            <person name="Srinivasan J."/>
            <person name="Dillman A.R."/>
            <person name="Macchietto M.G."/>
            <person name="Heikkinen L."/>
            <person name="Lakso M."/>
            <person name="Fracchia K.M."/>
            <person name="Antoshechkin I."/>
            <person name="Mortazavi A."/>
            <person name="Wong G."/>
            <person name="Sternberg P.W."/>
        </authorList>
    </citation>
    <scope>NUCLEOTIDE SEQUENCE [LARGE SCALE GENOMIC DNA]</scope>
    <source>
        <strain evidence="4">MT8872</strain>
    </source>
</reference>
<name>A0A7E4VRQ7_PANRE</name>
<organism evidence="4 5">
    <name type="scientific">Panagrellus redivivus</name>
    <name type="common">Microworm</name>
    <dbReference type="NCBI Taxonomy" id="6233"/>
    <lineage>
        <taxon>Eukaryota</taxon>
        <taxon>Metazoa</taxon>
        <taxon>Ecdysozoa</taxon>
        <taxon>Nematoda</taxon>
        <taxon>Chromadorea</taxon>
        <taxon>Rhabditida</taxon>
        <taxon>Tylenchina</taxon>
        <taxon>Panagrolaimomorpha</taxon>
        <taxon>Panagrolaimoidea</taxon>
        <taxon>Panagrolaimidae</taxon>
        <taxon>Panagrellus</taxon>
    </lineage>
</organism>
<evidence type="ECO:0000313" key="5">
    <source>
        <dbReference type="WBParaSite" id="Pan_g24241.t1"/>
    </source>
</evidence>
<dbReference type="InterPro" id="IPR000571">
    <property type="entry name" value="Znf_CCCH"/>
</dbReference>
<dbReference type="PROSITE" id="PS50103">
    <property type="entry name" value="ZF_C3H1"/>
    <property type="match status" value="1"/>
</dbReference>
<evidence type="ECO:0000256" key="1">
    <source>
        <dbReference type="PROSITE-ProRule" id="PRU00723"/>
    </source>
</evidence>
<accession>A0A7E4VRQ7</accession>
<feature type="compositionally biased region" description="Basic and acidic residues" evidence="2">
    <location>
        <begin position="432"/>
        <end position="443"/>
    </location>
</feature>
<feature type="region of interest" description="Disordered" evidence="2">
    <location>
        <begin position="432"/>
        <end position="456"/>
    </location>
</feature>
<dbReference type="Proteomes" id="UP000492821">
    <property type="component" value="Unassembled WGS sequence"/>
</dbReference>
<feature type="zinc finger region" description="C3H1-type" evidence="1">
    <location>
        <begin position="371"/>
        <end position="399"/>
    </location>
</feature>
<keyword evidence="1" id="KW-0479">Metal-binding</keyword>
<keyword evidence="1" id="KW-0862">Zinc</keyword>
<dbReference type="GO" id="GO:0008270">
    <property type="term" value="F:zinc ion binding"/>
    <property type="evidence" value="ECO:0007669"/>
    <property type="project" value="UniProtKB-KW"/>
</dbReference>
<proteinExistence type="predicted"/>
<reference evidence="5" key="2">
    <citation type="submission" date="2020-10" db="UniProtKB">
        <authorList>
            <consortium name="WormBaseParasite"/>
        </authorList>
    </citation>
    <scope>IDENTIFICATION</scope>
</reference>
<evidence type="ECO:0000256" key="2">
    <source>
        <dbReference type="SAM" id="MobiDB-lite"/>
    </source>
</evidence>
<evidence type="ECO:0000259" key="3">
    <source>
        <dbReference type="PROSITE" id="PS50103"/>
    </source>
</evidence>
<keyword evidence="1" id="KW-0863">Zinc-finger</keyword>
<feature type="domain" description="C3H1-type" evidence="3">
    <location>
        <begin position="371"/>
        <end position="399"/>
    </location>
</feature>
<dbReference type="WBParaSite" id="Pan_g24241.t1">
    <property type="protein sequence ID" value="Pan_g24241.t1"/>
    <property type="gene ID" value="Pan_g24241"/>
</dbReference>